<keyword evidence="3" id="KW-0677">Repeat</keyword>
<keyword evidence="7" id="KW-1133">Transmembrane helix</keyword>
<feature type="domain" description="NF-X1-type" evidence="8">
    <location>
        <begin position="704"/>
        <end position="722"/>
    </location>
</feature>
<evidence type="ECO:0000256" key="4">
    <source>
        <dbReference type="ARBA" id="ARBA00022771"/>
    </source>
</evidence>
<feature type="compositionally biased region" description="Basic residues" evidence="6">
    <location>
        <begin position="856"/>
        <end position="865"/>
    </location>
</feature>
<keyword evidence="7" id="KW-0472">Membrane</keyword>
<feature type="domain" description="NF-X1-type" evidence="8">
    <location>
        <begin position="259"/>
        <end position="277"/>
    </location>
</feature>
<feature type="domain" description="NF-X1-type" evidence="8">
    <location>
        <begin position="554"/>
        <end position="574"/>
    </location>
</feature>
<name>A0A2T7PLU2_POMCA</name>
<evidence type="ECO:0000256" key="7">
    <source>
        <dbReference type="SAM" id="Phobius"/>
    </source>
</evidence>
<feature type="domain" description="NF-X1-type" evidence="8">
    <location>
        <begin position="583"/>
        <end position="629"/>
    </location>
</feature>
<comment type="caution">
    <text evidence="9">The sequence shown here is derived from an EMBL/GenBank/DDBJ whole genome shotgun (WGS) entry which is preliminary data.</text>
</comment>
<dbReference type="Proteomes" id="UP000245119">
    <property type="component" value="Linkage Group LG3"/>
</dbReference>
<dbReference type="OMA" id="KCQSVCH"/>
<dbReference type="GO" id="GO:0000981">
    <property type="term" value="F:DNA-binding transcription factor activity, RNA polymerase II-specific"/>
    <property type="evidence" value="ECO:0007669"/>
    <property type="project" value="TreeGrafter"/>
</dbReference>
<feature type="domain" description="NF-X1-type" evidence="8">
    <location>
        <begin position="470"/>
        <end position="489"/>
    </location>
</feature>
<dbReference type="CDD" id="cd06008">
    <property type="entry name" value="NF-X1-zinc-finger"/>
    <property type="match status" value="5"/>
</dbReference>
<feature type="transmembrane region" description="Helical" evidence="7">
    <location>
        <begin position="883"/>
        <end position="901"/>
    </location>
</feature>
<dbReference type="STRING" id="400727.A0A2T7PLU2"/>
<keyword evidence="5" id="KW-0862">Zinc</keyword>
<evidence type="ECO:0000256" key="6">
    <source>
        <dbReference type="SAM" id="MobiDB-lite"/>
    </source>
</evidence>
<evidence type="ECO:0000256" key="1">
    <source>
        <dbReference type="ARBA" id="ARBA00007269"/>
    </source>
</evidence>
<organism evidence="9 10">
    <name type="scientific">Pomacea canaliculata</name>
    <name type="common">Golden apple snail</name>
    <dbReference type="NCBI Taxonomy" id="400727"/>
    <lineage>
        <taxon>Eukaryota</taxon>
        <taxon>Metazoa</taxon>
        <taxon>Spiralia</taxon>
        <taxon>Lophotrochozoa</taxon>
        <taxon>Mollusca</taxon>
        <taxon>Gastropoda</taxon>
        <taxon>Caenogastropoda</taxon>
        <taxon>Architaenioglossa</taxon>
        <taxon>Ampullarioidea</taxon>
        <taxon>Ampullariidae</taxon>
        <taxon>Pomacea</taxon>
    </lineage>
</organism>
<feature type="domain" description="NF-X1-type" evidence="8">
    <location>
        <begin position="312"/>
        <end position="331"/>
    </location>
</feature>
<feature type="region of interest" description="Disordered" evidence="6">
    <location>
        <begin position="1"/>
        <end position="68"/>
    </location>
</feature>
<feature type="compositionally biased region" description="Basic and acidic residues" evidence="6">
    <location>
        <begin position="830"/>
        <end position="855"/>
    </location>
</feature>
<feature type="domain" description="NF-X1-type" evidence="8">
    <location>
        <begin position="365"/>
        <end position="384"/>
    </location>
</feature>
<keyword evidence="7" id="KW-0812">Transmembrane</keyword>
<feature type="compositionally biased region" description="Polar residues" evidence="6">
    <location>
        <begin position="54"/>
        <end position="67"/>
    </location>
</feature>
<dbReference type="GO" id="GO:0005634">
    <property type="term" value="C:nucleus"/>
    <property type="evidence" value="ECO:0007669"/>
    <property type="project" value="InterPro"/>
</dbReference>
<reference evidence="9 10" key="1">
    <citation type="submission" date="2018-04" db="EMBL/GenBank/DDBJ databases">
        <title>The genome of golden apple snail Pomacea canaliculata provides insight into stress tolerance and invasive adaptation.</title>
        <authorList>
            <person name="Liu C."/>
            <person name="Liu B."/>
            <person name="Ren Y."/>
            <person name="Zhang Y."/>
            <person name="Wang H."/>
            <person name="Li S."/>
            <person name="Jiang F."/>
            <person name="Yin L."/>
            <person name="Zhang G."/>
            <person name="Qian W."/>
            <person name="Fan W."/>
        </authorList>
    </citation>
    <scope>NUCLEOTIDE SEQUENCE [LARGE SCALE GENOMIC DNA]</scope>
    <source>
        <strain evidence="9">SZHN2017</strain>
        <tissue evidence="9">Muscle</tissue>
    </source>
</reference>
<dbReference type="GO" id="GO:0008270">
    <property type="term" value="F:zinc ion binding"/>
    <property type="evidence" value="ECO:0007669"/>
    <property type="project" value="UniProtKB-KW"/>
</dbReference>
<feature type="domain" description="NF-X1-type" evidence="8">
    <location>
        <begin position="497"/>
        <end position="516"/>
    </location>
</feature>
<dbReference type="InterPro" id="IPR000967">
    <property type="entry name" value="Znf_NFX1"/>
</dbReference>
<evidence type="ECO:0000256" key="5">
    <source>
        <dbReference type="ARBA" id="ARBA00022833"/>
    </source>
</evidence>
<gene>
    <name evidence="9" type="ORF">C0Q70_05628</name>
</gene>
<evidence type="ECO:0000256" key="2">
    <source>
        <dbReference type="ARBA" id="ARBA00022723"/>
    </source>
</evidence>
<keyword evidence="4" id="KW-0863">Zinc-finger</keyword>
<proteinExistence type="inferred from homology"/>
<dbReference type="PANTHER" id="PTHR12360:SF1">
    <property type="entry name" value="NF-X1-TYPE ZINC FINGER PROTEIN NFXL1"/>
    <property type="match status" value="1"/>
</dbReference>
<feature type="domain" description="NF-X1-type" evidence="8">
    <location>
        <begin position="766"/>
        <end position="787"/>
    </location>
</feature>
<dbReference type="AlphaFoldDB" id="A0A2T7PLU2"/>
<feature type="domain" description="NF-X1-type" evidence="8">
    <location>
        <begin position="418"/>
        <end position="437"/>
    </location>
</feature>
<comment type="similarity">
    <text evidence="1">Belongs to the NFX1 family.</text>
</comment>
<feature type="region of interest" description="Disordered" evidence="6">
    <location>
        <begin position="830"/>
        <end position="872"/>
    </location>
</feature>
<evidence type="ECO:0000313" key="9">
    <source>
        <dbReference type="EMBL" id="PVD34357.1"/>
    </source>
</evidence>
<protein>
    <recommendedName>
        <fullName evidence="8">NF-X1-type domain-containing protein</fullName>
    </recommendedName>
</protein>
<dbReference type="Pfam" id="PF01422">
    <property type="entry name" value="zf-NF-X1"/>
    <property type="match status" value="11"/>
</dbReference>
<feature type="domain" description="NF-X1-type" evidence="8">
    <location>
        <begin position="664"/>
        <end position="694"/>
    </location>
</feature>
<dbReference type="GO" id="GO:0000977">
    <property type="term" value="F:RNA polymerase II transcription regulatory region sequence-specific DNA binding"/>
    <property type="evidence" value="ECO:0007669"/>
    <property type="project" value="TreeGrafter"/>
</dbReference>
<evidence type="ECO:0000313" key="10">
    <source>
        <dbReference type="Proteomes" id="UP000245119"/>
    </source>
</evidence>
<dbReference type="InterPro" id="IPR034078">
    <property type="entry name" value="NFX1_fam"/>
</dbReference>
<sequence length="902" mass="101241">MNNKPAYLRGKGQGRGRGRGHTSGGVGSGDAQRWEPQNGTTLVSLKPGLPVPGTSWSTWKTPSPITTDKTEVKDNIDAFAKASSRHQEALKRHLQDFADDAESDEEDVADKVIENIFKSYSTNYDEDEDSQDDISKAQELLLHSFRSGASACLICIDNIKREDVIWTCQGCYCMLHLQCIQKWVREGVYQQQYQADLSTGTTDSGFPWFCPKCRHEYKQIECPTHSYCFCGKVCDPKFDPWLIPHSCGQTCGRGLKPSCGHSCLLNCHPGPCPPCPKMVQASCHCGKSVPIPRRCNARSWACGKICGRTLSCGQHSCEDICHPGECKPCSKSSMQPCSCGKKKASRPCASPQWHCEQMCGRRLSCGNHLCEKICHSGQCGSCPRSGIRKCPCKKTEYELPCTEDILTCGDTCGQLLQCGIHTCTQRCHQGSCGQCLQLTLKRCRCGQSQKEVLCSKEYLCEKKCTNQRDCGKHQCKRKCCDGHCPCCEQTCGKTLGCRNHKCLSRCHRGPCYPCRETKDITCFCKATKITVPCGKEKVTKPPRCNLPCKKPPDCHHPERQKHRCHFGECPPCSQVCRNKLPACQHTCPALCHDVVKVKVEDKTKKEGPWEGRRTSYIETVRKPCPPCQVPTPIECMGKHEITNFPCSGVQQYSCGKKCERQLACSNHTCQLECHVVTGAPDSRQAGENCEPCESQCQKPRPEGCTHACLQSCHPGNCPPCTTMVRMRCHCQAVVKHISCHEWLEAGPERQNSLKSCGGPCPKLMTCGHQCPNICHHGPCVDQKKCEKKVIIRCACKRKKKDLRCSERQDDEQLQCDEICEKIQTEKKEAQEEERRKKEEEEARKQAAELEEFERHIKGRRKKPRRQKEEVAEASFGEKHQRKILFFVFVVALVGFAVYIFSM</sequence>
<keyword evidence="10" id="KW-1185">Reference proteome</keyword>
<dbReference type="EMBL" id="PZQS01000003">
    <property type="protein sequence ID" value="PVD34357.1"/>
    <property type="molecule type" value="Genomic_DNA"/>
</dbReference>
<accession>A0A2T7PLU2</accession>
<evidence type="ECO:0000259" key="8">
    <source>
        <dbReference type="SMART" id="SM00438"/>
    </source>
</evidence>
<keyword evidence="2" id="KW-0479">Metal-binding</keyword>
<dbReference type="SMART" id="SM00438">
    <property type="entry name" value="ZnF_NFX"/>
    <property type="match status" value="11"/>
</dbReference>
<dbReference type="PANTHER" id="PTHR12360">
    <property type="entry name" value="NUCLEAR TRANSCRIPTION FACTOR, X-BOX BINDING 1 NFX1"/>
    <property type="match status" value="1"/>
</dbReference>
<evidence type="ECO:0000256" key="3">
    <source>
        <dbReference type="ARBA" id="ARBA00022737"/>
    </source>
</evidence>
<dbReference type="CDD" id="cd16697">
    <property type="entry name" value="RING-CH-C4HC3_NFXL1"/>
    <property type="match status" value="1"/>
</dbReference>
<dbReference type="OrthoDB" id="536399at2759"/>